<feature type="domain" description="Glycosyltransferase subfamily 4-like N-terminal" evidence="3">
    <location>
        <begin position="19"/>
        <end position="175"/>
    </location>
</feature>
<protein>
    <submittedName>
        <fullName evidence="4">Mannosyl transferase</fullName>
    </submittedName>
</protein>
<dbReference type="EMBL" id="CABWLR010000003">
    <property type="protein sequence ID" value="VXB65654.1"/>
    <property type="molecule type" value="Genomic_DNA"/>
</dbReference>
<dbReference type="Pfam" id="PF13439">
    <property type="entry name" value="Glyco_transf_4"/>
    <property type="match status" value="1"/>
</dbReference>
<evidence type="ECO:0000259" key="3">
    <source>
        <dbReference type="Pfam" id="PF13439"/>
    </source>
</evidence>
<dbReference type="PANTHER" id="PTHR46401:SF2">
    <property type="entry name" value="GLYCOSYLTRANSFERASE WBBK-RELATED"/>
    <property type="match status" value="1"/>
</dbReference>
<dbReference type="Pfam" id="PF00534">
    <property type="entry name" value="Glycos_transf_1"/>
    <property type="match status" value="1"/>
</dbReference>
<dbReference type="AlphaFoldDB" id="A0A653SKZ7"/>
<dbReference type="CDD" id="cd03809">
    <property type="entry name" value="GT4_MtfB-like"/>
    <property type="match status" value="1"/>
</dbReference>
<dbReference type="SUPFAM" id="SSF53756">
    <property type="entry name" value="UDP-Glycosyltransferase/glycogen phosphorylase"/>
    <property type="match status" value="1"/>
</dbReference>
<keyword evidence="1 4" id="KW-0808">Transferase</keyword>
<evidence type="ECO:0000256" key="1">
    <source>
        <dbReference type="ARBA" id="ARBA00022679"/>
    </source>
</evidence>
<keyword evidence="5" id="KW-1185">Reference proteome</keyword>
<evidence type="ECO:0000313" key="4">
    <source>
        <dbReference type="EMBL" id="VXB65654.1"/>
    </source>
</evidence>
<dbReference type="Gene3D" id="3.40.50.2000">
    <property type="entry name" value="Glycogen Phosphorylase B"/>
    <property type="match status" value="2"/>
</dbReference>
<gene>
    <name evidence="4" type="ORF">MARI151_30270</name>
</gene>
<accession>A0A653SKZ7</accession>
<dbReference type="InterPro" id="IPR028098">
    <property type="entry name" value="Glyco_trans_4-like_N"/>
</dbReference>
<feature type="domain" description="Glycosyl transferase family 1" evidence="2">
    <location>
        <begin position="201"/>
        <end position="314"/>
    </location>
</feature>
<dbReference type="GO" id="GO:0009103">
    <property type="term" value="P:lipopolysaccharide biosynthetic process"/>
    <property type="evidence" value="ECO:0007669"/>
    <property type="project" value="TreeGrafter"/>
</dbReference>
<dbReference type="InterPro" id="IPR001296">
    <property type="entry name" value="Glyco_trans_1"/>
</dbReference>
<dbReference type="RefSeq" id="WP_159302904.1">
    <property type="nucleotide sequence ID" value="NZ_LR733271.1"/>
</dbReference>
<dbReference type="Proteomes" id="UP000430202">
    <property type="component" value="Unassembled WGS sequence"/>
</dbReference>
<proteinExistence type="predicted"/>
<sequence>MNIIFFSHPTFIGHQSMPRYTQMLNKGLKKNGYSTEVWSPTTIASSLPAPKTLKKWLGYIDQYIFFPLRVKMKLRNVNKNTLFVFTDNALGPWVPLVKKYKHVIHCHDFLAQRSAFEGIEENSTGYTGKLYQKMIRNGYSQGKNFISVSKKTQTDLHRLLGFTPKISQVVYNAMNRSFSPQPIADTRILLTELTGISLTGGYLLHVGGNQWYKNRTGIIEIYDQLRLRFKLEIPLLLIGTAPDEKLKNLISASPFHKDIHCLSNCTDEMVKNAYAGASLLLYPSLDEGFGWPIAEAMASGCPVITTNQPPMTEVGEKAAFYISKRPTKNNVEKWAFEASSVVHKVLTLTPENRNKIVSLGLKNVERFEQEKMIGQLDQLYRQILSQP</sequence>
<dbReference type="PANTHER" id="PTHR46401">
    <property type="entry name" value="GLYCOSYLTRANSFERASE WBBK-RELATED"/>
    <property type="match status" value="1"/>
</dbReference>
<evidence type="ECO:0000259" key="2">
    <source>
        <dbReference type="Pfam" id="PF00534"/>
    </source>
</evidence>
<dbReference type="GO" id="GO:0016757">
    <property type="term" value="F:glycosyltransferase activity"/>
    <property type="evidence" value="ECO:0007669"/>
    <property type="project" value="InterPro"/>
</dbReference>
<name>A0A653SKZ7_9FLAO</name>
<organism evidence="4 5">
    <name type="scientific">Maribacter litoralis</name>
    <dbReference type="NCBI Taxonomy" id="2059726"/>
    <lineage>
        <taxon>Bacteria</taxon>
        <taxon>Pseudomonadati</taxon>
        <taxon>Bacteroidota</taxon>
        <taxon>Flavobacteriia</taxon>
        <taxon>Flavobacteriales</taxon>
        <taxon>Flavobacteriaceae</taxon>
        <taxon>Maribacter</taxon>
    </lineage>
</organism>
<reference evidence="4 5" key="1">
    <citation type="submission" date="2019-10" db="EMBL/GenBank/DDBJ databases">
        <authorList>
            <person name="Karimi E."/>
        </authorList>
    </citation>
    <scope>NUCLEOTIDE SEQUENCE [LARGE SCALE GENOMIC DNA]</scope>
    <source>
        <strain evidence="4">Maribacter sp. 151</strain>
    </source>
</reference>
<evidence type="ECO:0000313" key="5">
    <source>
        <dbReference type="Proteomes" id="UP000430202"/>
    </source>
</evidence>